<evidence type="ECO:0000313" key="3">
    <source>
        <dbReference type="EMBL" id="KIM64181.1"/>
    </source>
</evidence>
<dbReference type="PANTHER" id="PTHR11941">
    <property type="entry name" value="ENOYL-COA HYDRATASE-RELATED"/>
    <property type="match status" value="1"/>
</dbReference>
<keyword evidence="4" id="KW-1185">Reference proteome</keyword>
<dbReference type="InParanoid" id="A0A0C3E872"/>
<dbReference type="SUPFAM" id="SSF52096">
    <property type="entry name" value="ClpP/crotonase"/>
    <property type="match status" value="1"/>
</dbReference>
<evidence type="ECO:0000256" key="2">
    <source>
        <dbReference type="RuleBase" id="RU003707"/>
    </source>
</evidence>
<reference evidence="4" key="2">
    <citation type="submission" date="2015-01" db="EMBL/GenBank/DDBJ databases">
        <title>Evolutionary Origins and Diversification of the Mycorrhizal Mutualists.</title>
        <authorList>
            <consortium name="DOE Joint Genome Institute"/>
            <consortium name="Mycorrhizal Genomics Consortium"/>
            <person name="Kohler A."/>
            <person name="Kuo A."/>
            <person name="Nagy L.G."/>
            <person name="Floudas D."/>
            <person name="Copeland A."/>
            <person name="Barry K.W."/>
            <person name="Cichocki N."/>
            <person name="Veneault-Fourrey C."/>
            <person name="LaButti K."/>
            <person name="Lindquist E.A."/>
            <person name="Lipzen A."/>
            <person name="Lundell T."/>
            <person name="Morin E."/>
            <person name="Murat C."/>
            <person name="Riley R."/>
            <person name="Ohm R."/>
            <person name="Sun H."/>
            <person name="Tunlid A."/>
            <person name="Henrissat B."/>
            <person name="Grigoriev I.V."/>
            <person name="Hibbett D.S."/>
            <person name="Martin F."/>
        </authorList>
    </citation>
    <scope>NUCLEOTIDE SEQUENCE [LARGE SCALE GENOMIC DNA]</scope>
    <source>
        <strain evidence="4">Foug A</strain>
    </source>
</reference>
<sequence length="273" mass="29738">PATSTNIRVSFPQEHVLLLTFNRPDKRNVIDSTLSQEIGNVLAWFDEEPSLWVVIITGEGQVFCGGGDLKVWHHKQSSGTSTEVEEMATSLHGFASITRRHTSLKPMIAAVNGPAYGGGVEILLNCDLVIASQDAVFALPEVKRGIMAGQGVIPRLARTAGHQLASEILLLGNSISAVEARDRYRFVNTIVDPISVLPTALSYARILTSNSPDSVQSTKEGLLFAQRAHVEGAVQIHALSTASRRLWRGKNIKEDLVAFTEKRPPNWTDPAKL</sequence>
<comment type="similarity">
    <text evidence="1 2">Belongs to the enoyl-CoA hydratase/isomerase family.</text>
</comment>
<dbReference type="CDD" id="cd06558">
    <property type="entry name" value="crotonase-like"/>
    <property type="match status" value="1"/>
</dbReference>
<dbReference type="InterPro" id="IPR018376">
    <property type="entry name" value="Enoyl-CoA_hyd/isom_CS"/>
</dbReference>
<dbReference type="PROSITE" id="PS00166">
    <property type="entry name" value="ENOYL_COA_HYDRATASE"/>
    <property type="match status" value="1"/>
</dbReference>
<dbReference type="GO" id="GO:0005739">
    <property type="term" value="C:mitochondrion"/>
    <property type="evidence" value="ECO:0007669"/>
    <property type="project" value="TreeGrafter"/>
</dbReference>
<gene>
    <name evidence="3" type="ORF">SCLCIDRAFT_1169020</name>
</gene>
<dbReference type="STRING" id="1036808.A0A0C3E872"/>
<dbReference type="GO" id="GO:0006635">
    <property type="term" value="P:fatty acid beta-oxidation"/>
    <property type="evidence" value="ECO:0007669"/>
    <property type="project" value="TreeGrafter"/>
</dbReference>
<evidence type="ECO:0000256" key="1">
    <source>
        <dbReference type="ARBA" id="ARBA00005254"/>
    </source>
</evidence>
<organism evidence="3 4">
    <name type="scientific">Scleroderma citrinum Foug A</name>
    <dbReference type="NCBI Taxonomy" id="1036808"/>
    <lineage>
        <taxon>Eukaryota</taxon>
        <taxon>Fungi</taxon>
        <taxon>Dikarya</taxon>
        <taxon>Basidiomycota</taxon>
        <taxon>Agaricomycotina</taxon>
        <taxon>Agaricomycetes</taxon>
        <taxon>Agaricomycetidae</taxon>
        <taxon>Boletales</taxon>
        <taxon>Sclerodermatineae</taxon>
        <taxon>Sclerodermataceae</taxon>
        <taxon>Scleroderma</taxon>
    </lineage>
</organism>
<dbReference type="InterPro" id="IPR029045">
    <property type="entry name" value="ClpP/crotonase-like_dom_sf"/>
</dbReference>
<dbReference type="EMBL" id="KN822030">
    <property type="protein sequence ID" value="KIM64181.1"/>
    <property type="molecule type" value="Genomic_DNA"/>
</dbReference>
<dbReference type="HOGENOM" id="CLU_009834_7_6_1"/>
<feature type="non-terminal residue" evidence="3">
    <location>
        <position position="1"/>
    </location>
</feature>
<dbReference type="AlphaFoldDB" id="A0A0C3E872"/>
<name>A0A0C3E872_9AGAM</name>
<proteinExistence type="inferred from homology"/>
<dbReference type="PANTHER" id="PTHR11941:SF158">
    <property type="entry name" value="ENOYL-COA HYDRATASE (AFU_ORTHOLOGUE AFUA_2G10650)"/>
    <property type="match status" value="1"/>
</dbReference>
<evidence type="ECO:0000313" key="4">
    <source>
        <dbReference type="Proteomes" id="UP000053989"/>
    </source>
</evidence>
<dbReference type="GO" id="GO:0003824">
    <property type="term" value="F:catalytic activity"/>
    <property type="evidence" value="ECO:0007669"/>
    <property type="project" value="InterPro"/>
</dbReference>
<dbReference type="Proteomes" id="UP000053989">
    <property type="component" value="Unassembled WGS sequence"/>
</dbReference>
<accession>A0A0C3E872</accession>
<dbReference type="InterPro" id="IPR001753">
    <property type="entry name" value="Enoyl-CoA_hydra/iso"/>
</dbReference>
<protein>
    <recommendedName>
        <fullName evidence="5">Enoyl-CoA hydratase</fullName>
    </recommendedName>
</protein>
<reference evidence="3 4" key="1">
    <citation type="submission" date="2014-04" db="EMBL/GenBank/DDBJ databases">
        <authorList>
            <consortium name="DOE Joint Genome Institute"/>
            <person name="Kuo A."/>
            <person name="Kohler A."/>
            <person name="Nagy L.G."/>
            <person name="Floudas D."/>
            <person name="Copeland A."/>
            <person name="Barry K.W."/>
            <person name="Cichocki N."/>
            <person name="Veneault-Fourrey C."/>
            <person name="LaButti K."/>
            <person name="Lindquist E.A."/>
            <person name="Lipzen A."/>
            <person name="Lundell T."/>
            <person name="Morin E."/>
            <person name="Murat C."/>
            <person name="Sun H."/>
            <person name="Tunlid A."/>
            <person name="Henrissat B."/>
            <person name="Grigoriev I.V."/>
            <person name="Hibbett D.S."/>
            <person name="Martin F."/>
            <person name="Nordberg H.P."/>
            <person name="Cantor M.N."/>
            <person name="Hua S.X."/>
        </authorList>
    </citation>
    <scope>NUCLEOTIDE SEQUENCE [LARGE SCALE GENOMIC DNA]</scope>
    <source>
        <strain evidence="3 4">Foug A</strain>
    </source>
</reference>
<dbReference type="OrthoDB" id="2139957at2759"/>
<dbReference type="Pfam" id="PF00378">
    <property type="entry name" value="ECH_1"/>
    <property type="match status" value="1"/>
</dbReference>
<evidence type="ECO:0008006" key="5">
    <source>
        <dbReference type="Google" id="ProtNLM"/>
    </source>
</evidence>
<dbReference type="Gene3D" id="3.90.226.10">
    <property type="entry name" value="2-enoyl-CoA Hydratase, Chain A, domain 1"/>
    <property type="match status" value="1"/>
</dbReference>